<dbReference type="SMART" id="SM00822">
    <property type="entry name" value="PKS_KR"/>
    <property type="match status" value="1"/>
</dbReference>
<dbReference type="SUPFAM" id="SSF51735">
    <property type="entry name" value="NAD(P)-binding Rossmann-fold domains"/>
    <property type="match status" value="1"/>
</dbReference>
<proteinExistence type="inferred from homology"/>
<dbReference type="InterPro" id="IPR036291">
    <property type="entry name" value="NAD(P)-bd_dom_sf"/>
</dbReference>
<dbReference type="PRINTS" id="PR00080">
    <property type="entry name" value="SDRFAMILY"/>
</dbReference>
<dbReference type="STRING" id="1105367.CG50_00770"/>
<dbReference type="RefSeq" id="WP_169743351.1">
    <property type="nucleotide sequence ID" value="NZ_JFZB01000012.1"/>
</dbReference>
<dbReference type="FunFam" id="3.40.50.720:FF:000084">
    <property type="entry name" value="Short-chain dehydrogenase reductase"/>
    <property type="match status" value="1"/>
</dbReference>
<evidence type="ECO:0000313" key="3">
    <source>
        <dbReference type="EMBL" id="KFI26831.1"/>
    </source>
</evidence>
<dbReference type="EMBL" id="JFZB01000012">
    <property type="protein sequence ID" value="KFI26831.1"/>
    <property type="molecule type" value="Genomic_DNA"/>
</dbReference>
<dbReference type="eggNOG" id="COG1028">
    <property type="taxonomic scope" value="Bacteria"/>
</dbReference>
<feature type="domain" description="Ketoreductase" evidence="2">
    <location>
        <begin position="7"/>
        <end position="191"/>
    </location>
</feature>
<name>A0A086XXT1_9RHOB</name>
<reference evidence="3 4" key="1">
    <citation type="submission" date="2014-03" db="EMBL/GenBank/DDBJ databases">
        <title>Genome of Paenirhodobacter enshiensis DW2-9.</title>
        <authorList>
            <person name="Wang D."/>
            <person name="Wang G."/>
        </authorList>
    </citation>
    <scope>NUCLEOTIDE SEQUENCE [LARGE SCALE GENOMIC DNA]</scope>
    <source>
        <strain evidence="3 4">DW2-9</strain>
    </source>
</reference>
<dbReference type="PANTHER" id="PTHR42760">
    <property type="entry name" value="SHORT-CHAIN DEHYDROGENASES/REDUCTASES FAMILY MEMBER"/>
    <property type="match status" value="1"/>
</dbReference>
<dbReference type="Gene3D" id="3.40.50.720">
    <property type="entry name" value="NAD(P)-binding Rossmann-like Domain"/>
    <property type="match status" value="1"/>
</dbReference>
<dbReference type="InterPro" id="IPR002347">
    <property type="entry name" value="SDR_fam"/>
</dbReference>
<evidence type="ECO:0000259" key="2">
    <source>
        <dbReference type="SMART" id="SM00822"/>
    </source>
</evidence>
<dbReference type="InterPro" id="IPR020904">
    <property type="entry name" value="Sc_DH/Rdtase_CS"/>
</dbReference>
<evidence type="ECO:0000313" key="4">
    <source>
        <dbReference type="Proteomes" id="UP000028824"/>
    </source>
</evidence>
<sequence length="256" mass="26369">MRGLQGKAVVVTGGGGGIGSATCRRFAEEGARVVVADISAEAAARVTDELRASGADAAQMVVDLTDAAATEAAIARLEAGFGPVDVLVNNAGWDLFVPFLKSDPDYWTKIIDINLRSVLNITRPVLASMVARGVAGRVVSVASDAGRVGSSGESVYAACKAGVIAFMKTLAREHSRQGIRFNAVCPGVTETAMLEDFMAAAGDKEKLRTAFAKAVPMGRLGRPEDLPGAIAFLASDDAAFITGQVISVSGGLTMHG</sequence>
<gene>
    <name evidence="3" type="ORF">CG50_00770</name>
</gene>
<dbReference type="PROSITE" id="PS00061">
    <property type="entry name" value="ADH_SHORT"/>
    <property type="match status" value="1"/>
</dbReference>
<dbReference type="GO" id="GO:0030497">
    <property type="term" value="P:fatty acid elongation"/>
    <property type="evidence" value="ECO:0007669"/>
    <property type="project" value="TreeGrafter"/>
</dbReference>
<evidence type="ECO:0000256" key="1">
    <source>
        <dbReference type="ARBA" id="ARBA00006484"/>
    </source>
</evidence>
<dbReference type="InterPro" id="IPR057326">
    <property type="entry name" value="KR_dom"/>
</dbReference>
<protein>
    <submittedName>
        <fullName evidence="3">2-hydroxycyclohexanecarboxyl-CoA dehydrogenase</fullName>
    </submittedName>
</protein>
<dbReference type="Proteomes" id="UP000028824">
    <property type="component" value="Unassembled WGS sequence"/>
</dbReference>
<dbReference type="PANTHER" id="PTHR42760:SF40">
    <property type="entry name" value="3-OXOACYL-[ACYL-CARRIER-PROTEIN] REDUCTASE, CHLOROPLASTIC"/>
    <property type="match status" value="1"/>
</dbReference>
<comment type="similarity">
    <text evidence="1">Belongs to the short-chain dehydrogenases/reductases (SDR) family.</text>
</comment>
<dbReference type="Pfam" id="PF13561">
    <property type="entry name" value="adh_short_C2"/>
    <property type="match status" value="1"/>
</dbReference>
<dbReference type="AlphaFoldDB" id="A0A086XXT1"/>
<keyword evidence="4" id="KW-1185">Reference proteome</keyword>
<comment type="caution">
    <text evidence="3">The sequence shown here is derived from an EMBL/GenBank/DDBJ whole genome shotgun (WGS) entry which is preliminary data.</text>
</comment>
<dbReference type="PRINTS" id="PR00081">
    <property type="entry name" value="GDHRDH"/>
</dbReference>
<dbReference type="GO" id="GO:0016616">
    <property type="term" value="F:oxidoreductase activity, acting on the CH-OH group of donors, NAD or NADP as acceptor"/>
    <property type="evidence" value="ECO:0007669"/>
    <property type="project" value="TreeGrafter"/>
</dbReference>
<organism evidence="3 4">
    <name type="scientific">Paenirhodobacter enshiensis</name>
    <dbReference type="NCBI Taxonomy" id="1105367"/>
    <lineage>
        <taxon>Bacteria</taxon>
        <taxon>Pseudomonadati</taxon>
        <taxon>Pseudomonadota</taxon>
        <taxon>Alphaproteobacteria</taxon>
        <taxon>Rhodobacterales</taxon>
        <taxon>Rhodobacter group</taxon>
        <taxon>Paenirhodobacter</taxon>
    </lineage>
</organism>
<accession>A0A086XXT1</accession>
<dbReference type="NCBIfam" id="NF005559">
    <property type="entry name" value="PRK07231.1"/>
    <property type="match status" value="1"/>
</dbReference>